<dbReference type="PRINTS" id="PR00032">
    <property type="entry name" value="HTHARAC"/>
</dbReference>
<dbReference type="InterPro" id="IPR011006">
    <property type="entry name" value="CheY-like_superfamily"/>
</dbReference>
<evidence type="ECO:0000256" key="7">
    <source>
        <dbReference type="ARBA" id="ARBA00023163"/>
    </source>
</evidence>
<comment type="subcellular location">
    <subcellularLocation>
        <location evidence="1">Cytoplasm</location>
    </subcellularLocation>
</comment>
<evidence type="ECO:0000256" key="4">
    <source>
        <dbReference type="ARBA" id="ARBA00023012"/>
    </source>
</evidence>
<dbReference type="GO" id="GO:0003700">
    <property type="term" value="F:DNA-binding transcription factor activity"/>
    <property type="evidence" value="ECO:0007669"/>
    <property type="project" value="InterPro"/>
</dbReference>
<keyword evidence="3 8" id="KW-0597">Phosphoprotein</keyword>
<dbReference type="CDD" id="cd17536">
    <property type="entry name" value="REC_YesN-like"/>
    <property type="match status" value="1"/>
</dbReference>
<dbReference type="InterPro" id="IPR018060">
    <property type="entry name" value="HTH_AraC"/>
</dbReference>
<dbReference type="GO" id="GO:0043565">
    <property type="term" value="F:sequence-specific DNA binding"/>
    <property type="evidence" value="ECO:0007669"/>
    <property type="project" value="InterPro"/>
</dbReference>
<evidence type="ECO:0000313" key="12">
    <source>
        <dbReference type="Proteomes" id="UP000310636"/>
    </source>
</evidence>
<dbReference type="RefSeq" id="WP_136368757.1">
    <property type="nucleotide sequence ID" value="NZ_SSOB01000005.1"/>
</dbReference>
<keyword evidence="2" id="KW-0963">Cytoplasm</keyword>
<dbReference type="Gene3D" id="3.40.50.2300">
    <property type="match status" value="1"/>
</dbReference>
<evidence type="ECO:0000256" key="1">
    <source>
        <dbReference type="ARBA" id="ARBA00004496"/>
    </source>
</evidence>
<keyword evidence="12" id="KW-1185">Reference proteome</keyword>
<dbReference type="AlphaFoldDB" id="A0A4V3WG88"/>
<dbReference type="PROSITE" id="PS00041">
    <property type="entry name" value="HTH_ARAC_FAMILY_1"/>
    <property type="match status" value="1"/>
</dbReference>
<organism evidence="11 12">
    <name type="scientific">Cohnella fermenti</name>
    <dbReference type="NCBI Taxonomy" id="2565925"/>
    <lineage>
        <taxon>Bacteria</taxon>
        <taxon>Bacillati</taxon>
        <taxon>Bacillota</taxon>
        <taxon>Bacilli</taxon>
        <taxon>Bacillales</taxon>
        <taxon>Paenibacillaceae</taxon>
        <taxon>Cohnella</taxon>
    </lineage>
</organism>
<evidence type="ECO:0000256" key="5">
    <source>
        <dbReference type="ARBA" id="ARBA00023015"/>
    </source>
</evidence>
<evidence type="ECO:0000256" key="8">
    <source>
        <dbReference type="PROSITE-ProRule" id="PRU00169"/>
    </source>
</evidence>
<dbReference type="PANTHER" id="PTHR42713">
    <property type="entry name" value="HISTIDINE KINASE-RELATED"/>
    <property type="match status" value="1"/>
</dbReference>
<feature type="domain" description="HTH araC/xylS-type" evidence="9">
    <location>
        <begin position="391"/>
        <end position="488"/>
    </location>
</feature>
<dbReference type="InterPro" id="IPR051552">
    <property type="entry name" value="HptR"/>
</dbReference>
<dbReference type="InterPro" id="IPR009057">
    <property type="entry name" value="Homeodomain-like_sf"/>
</dbReference>
<dbReference type="PANTHER" id="PTHR42713:SF3">
    <property type="entry name" value="TRANSCRIPTIONAL REGULATORY PROTEIN HPTR"/>
    <property type="match status" value="1"/>
</dbReference>
<evidence type="ECO:0000256" key="3">
    <source>
        <dbReference type="ARBA" id="ARBA00022553"/>
    </source>
</evidence>
<proteinExistence type="predicted"/>
<evidence type="ECO:0000256" key="6">
    <source>
        <dbReference type="ARBA" id="ARBA00023125"/>
    </source>
</evidence>
<feature type="domain" description="Response regulatory" evidence="10">
    <location>
        <begin position="3"/>
        <end position="120"/>
    </location>
</feature>
<dbReference type="EMBL" id="SSOB01000005">
    <property type="protein sequence ID" value="THF83277.1"/>
    <property type="molecule type" value="Genomic_DNA"/>
</dbReference>
<dbReference type="Pfam" id="PF17853">
    <property type="entry name" value="GGDEF_2"/>
    <property type="match status" value="1"/>
</dbReference>
<dbReference type="Proteomes" id="UP000310636">
    <property type="component" value="Unassembled WGS sequence"/>
</dbReference>
<reference evidence="11 12" key="1">
    <citation type="submission" date="2019-04" db="EMBL/GenBank/DDBJ databases">
        <title>Cohnella sp. nov. isolated from preserved vegetables.</title>
        <authorList>
            <person name="Lin S.-Y."/>
            <person name="Hung M.-H."/>
            <person name="Young C.-C."/>
        </authorList>
    </citation>
    <scope>NUCLEOTIDE SEQUENCE [LARGE SCALE GENOMIC DNA]</scope>
    <source>
        <strain evidence="11 12">CC-MHH1044</strain>
    </source>
</reference>
<evidence type="ECO:0000259" key="10">
    <source>
        <dbReference type="PROSITE" id="PS50110"/>
    </source>
</evidence>
<evidence type="ECO:0000256" key="2">
    <source>
        <dbReference type="ARBA" id="ARBA00022490"/>
    </source>
</evidence>
<keyword evidence="4" id="KW-0902">Two-component regulatory system</keyword>
<name>A0A4V3WG88_9BACL</name>
<dbReference type="InterPro" id="IPR041522">
    <property type="entry name" value="CdaR_GGDEF"/>
</dbReference>
<comment type="caution">
    <text evidence="11">The sequence shown here is derived from an EMBL/GenBank/DDBJ whole genome shotgun (WGS) entry which is preliminary data.</text>
</comment>
<gene>
    <name evidence="11" type="ORF">E6C55_05320</name>
</gene>
<feature type="modified residue" description="4-aspartylphosphate" evidence="8">
    <location>
        <position position="55"/>
    </location>
</feature>
<dbReference type="InterPro" id="IPR001789">
    <property type="entry name" value="Sig_transdc_resp-reg_receiver"/>
</dbReference>
<dbReference type="OrthoDB" id="1699at2"/>
<keyword evidence="6" id="KW-0238">DNA-binding</keyword>
<dbReference type="GO" id="GO:0000160">
    <property type="term" value="P:phosphorelay signal transduction system"/>
    <property type="evidence" value="ECO:0007669"/>
    <property type="project" value="UniProtKB-KW"/>
</dbReference>
<evidence type="ECO:0000259" key="9">
    <source>
        <dbReference type="PROSITE" id="PS01124"/>
    </source>
</evidence>
<dbReference type="InterPro" id="IPR020449">
    <property type="entry name" value="Tscrpt_reg_AraC-type_HTH"/>
</dbReference>
<dbReference type="InterPro" id="IPR018062">
    <property type="entry name" value="HTH_AraC-typ_CS"/>
</dbReference>
<keyword evidence="5" id="KW-0805">Transcription regulation</keyword>
<protein>
    <submittedName>
        <fullName evidence="11">Response regulator</fullName>
    </submittedName>
</protein>
<keyword evidence="7" id="KW-0804">Transcription</keyword>
<dbReference type="SMART" id="SM00342">
    <property type="entry name" value="HTH_ARAC"/>
    <property type="match status" value="1"/>
</dbReference>
<dbReference type="PROSITE" id="PS50110">
    <property type="entry name" value="RESPONSE_REGULATORY"/>
    <property type="match status" value="1"/>
</dbReference>
<dbReference type="SUPFAM" id="SSF52172">
    <property type="entry name" value="CheY-like"/>
    <property type="match status" value="1"/>
</dbReference>
<dbReference type="PROSITE" id="PS01124">
    <property type="entry name" value="HTH_ARAC_FAMILY_2"/>
    <property type="match status" value="1"/>
</dbReference>
<dbReference type="GO" id="GO:0005737">
    <property type="term" value="C:cytoplasm"/>
    <property type="evidence" value="ECO:0007669"/>
    <property type="project" value="UniProtKB-SubCell"/>
</dbReference>
<dbReference type="SMART" id="SM00448">
    <property type="entry name" value="REC"/>
    <property type="match status" value="1"/>
</dbReference>
<sequence length="492" mass="55273">MLKAAVFDDEFIVLRGLERLIDWAEFGIELVGTATDGISALALFREKKPDIVLTDIRMPGMNGLELIEAIRSEAPDTMCIVFSGYNEFEYVKSAIKLGVVDYLEKPVNIEKIREGIGKAVARLAELNDYSSLKRKWHQGLLEKAVANLLGKGEEAAAEWQKQFGDDSGRVAGVTVLVGTEEENVVADGEGHRVVRLASGPERIAVVFHLDSLSDEWSRGLEAWSSAVIGSGRTYPDIADAPKSCMEARRALRYGKFLEGKGWVRFEDLGETDAQSPALSEREEEILFDLRIGDKTGLLEKIDAYLEEFRGAKRTPEAAEVELLRIVMHGLDVAKETGGSLPDMYPADYRPQLEIRDLTTQEEMAAWLRKQMETIMDGILSVRHHSKHAAIEKALRYIGKNYGRDLTQQEVADHVQMNATYFSLLFKEEMDISYIKYLTQVRMEKAKLLLGGEESIQEISEKVGYQHARHFSEVFKKYAGMTPGQFREGRAAR</sequence>
<dbReference type="SUPFAM" id="SSF46689">
    <property type="entry name" value="Homeodomain-like"/>
    <property type="match status" value="2"/>
</dbReference>
<accession>A0A4V3WG88</accession>
<dbReference type="Pfam" id="PF12833">
    <property type="entry name" value="HTH_18"/>
    <property type="match status" value="1"/>
</dbReference>
<dbReference type="Pfam" id="PF00072">
    <property type="entry name" value="Response_reg"/>
    <property type="match status" value="1"/>
</dbReference>
<dbReference type="Gene3D" id="1.10.10.60">
    <property type="entry name" value="Homeodomain-like"/>
    <property type="match status" value="2"/>
</dbReference>
<evidence type="ECO:0000313" key="11">
    <source>
        <dbReference type="EMBL" id="THF83277.1"/>
    </source>
</evidence>